<feature type="compositionally biased region" description="Basic and acidic residues" evidence="1">
    <location>
        <begin position="43"/>
        <end position="62"/>
    </location>
</feature>
<feature type="region of interest" description="Disordered" evidence="1">
    <location>
        <begin position="27"/>
        <end position="62"/>
    </location>
</feature>
<sequence length="62" mass="6782">MVRESLAEPDGVVDAPALAVVGGVLGEPSRWPETRKRTGKLLGPDRAHRVDDPEREPRVRPS</sequence>
<gene>
    <name evidence="2" type="ORF">GCM10017559_77490</name>
</gene>
<proteinExistence type="predicted"/>
<evidence type="ECO:0000313" key="3">
    <source>
        <dbReference type="Proteomes" id="UP001499930"/>
    </source>
</evidence>
<accession>A0ABP6LDI3</accession>
<evidence type="ECO:0000313" key="2">
    <source>
        <dbReference type="EMBL" id="GAA3038022.1"/>
    </source>
</evidence>
<protein>
    <submittedName>
        <fullName evidence="2">Uncharacterized protein</fullName>
    </submittedName>
</protein>
<comment type="caution">
    <text evidence="2">The sequence shown here is derived from an EMBL/GenBank/DDBJ whole genome shotgun (WGS) entry which is preliminary data.</text>
</comment>
<dbReference type="EMBL" id="BAAAWD010000028">
    <property type="protein sequence ID" value="GAA3038022.1"/>
    <property type="molecule type" value="Genomic_DNA"/>
</dbReference>
<dbReference type="Proteomes" id="UP001499930">
    <property type="component" value="Unassembled WGS sequence"/>
</dbReference>
<keyword evidence="3" id="KW-1185">Reference proteome</keyword>
<name>A0ABP6LDI3_9ACTN</name>
<reference evidence="3" key="1">
    <citation type="journal article" date="2019" name="Int. J. Syst. Evol. Microbiol.">
        <title>The Global Catalogue of Microorganisms (GCM) 10K type strain sequencing project: providing services to taxonomists for standard genome sequencing and annotation.</title>
        <authorList>
            <consortium name="The Broad Institute Genomics Platform"/>
            <consortium name="The Broad Institute Genome Sequencing Center for Infectious Disease"/>
            <person name="Wu L."/>
            <person name="Ma J."/>
        </authorList>
    </citation>
    <scope>NUCLEOTIDE SEQUENCE [LARGE SCALE GENOMIC DNA]</scope>
    <source>
        <strain evidence="3">JCM 3106</strain>
    </source>
</reference>
<evidence type="ECO:0000256" key="1">
    <source>
        <dbReference type="SAM" id="MobiDB-lite"/>
    </source>
</evidence>
<organism evidence="2 3">
    <name type="scientific">Streptosporangium longisporum</name>
    <dbReference type="NCBI Taxonomy" id="46187"/>
    <lineage>
        <taxon>Bacteria</taxon>
        <taxon>Bacillati</taxon>
        <taxon>Actinomycetota</taxon>
        <taxon>Actinomycetes</taxon>
        <taxon>Streptosporangiales</taxon>
        <taxon>Streptosporangiaceae</taxon>
        <taxon>Streptosporangium</taxon>
    </lineage>
</organism>